<sequence>MDRLQLEKVEIPNNIIEYMEEGTWECLDYKPFVIHISSVVNKGNETLSYSLEFSPTDGFEKLNRKLEEVPYISDGYGWTNYILDKLKQEKVVLEEVIESDSESETCVLTAINENDFRILLQKVSLYVRELLLTKISDNREENTKTITISRFWSHEDEDDGISKPEIMFRRPRVDYRISEYIWSFLESNLLIQKRILQKNSMAITLFMGPIKKHHKFFYDSAYNTETKKFHPAMRGSKLKDISISCSYNGFNEKMSPAEYADIVYDMYCSFLVDSFKKITKEECDELKGMLDFDVIHSFEFPATFDNQKYSADGGGYGGRTVNGIVDEKAVPYNYREAYMNQFG</sequence>
<keyword evidence="2" id="KW-1185">Reference proteome</keyword>
<dbReference type="OrthoDB" id="1248258at2"/>
<protein>
    <submittedName>
        <fullName evidence="1">Uncharacterized protein</fullName>
    </submittedName>
</protein>
<evidence type="ECO:0000313" key="1">
    <source>
        <dbReference type="EMBL" id="RAV16735.1"/>
    </source>
</evidence>
<proteinExistence type="predicted"/>
<organism evidence="1 2">
    <name type="scientific">Paenibacillus contaminans</name>
    <dbReference type="NCBI Taxonomy" id="450362"/>
    <lineage>
        <taxon>Bacteria</taxon>
        <taxon>Bacillati</taxon>
        <taxon>Bacillota</taxon>
        <taxon>Bacilli</taxon>
        <taxon>Bacillales</taxon>
        <taxon>Paenibacillaceae</taxon>
        <taxon>Paenibacillus</taxon>
    </lineage>
</organism>
<dbReference type="AlphaFoldDB" id="A0A329M9R8"/>
<gene>
    <name evidence="1" type="ORF">DQG23_28285</name>
</gene>
<accession>A0A329M9R8</accession>
<dbReference type="Proteomes" id="UP000250369">
    <property type="component" value="Unassembled WGS sequence"/>
</dbReference>
<comment type="caution">
    <text evidence="1">The sequence shown here is derived from an EMBL/GenBank/DDBJ whole genome shotgun (WGS) entry which is preliminary data.</text>
</comment>
<name>A0A329M9R8_9BACL</name>
<dbReference type="EMBL" id="QMFB01000020">
    <property type="protein sequence ID" value="RAV16735.1"/>
    <property type="molecule type" value="Genomic_DNA"/>
</dbReference>
<reference evidence="1 2" key="1">
    <citation type="journal article" date="2009" name="Int. J. Syst. Evol. Microbiol.">
        <title>Paenibacillus contaminans sp. nov., isolated from a contaminated laboratory plate.</title>
        <authorList>
            <person name="Chou J.H."/>
            <person name="Lee J.H."/>
            <person name="Lin M.C."/>
            <person name="Chang P.S."/>
            <person name="Arun A.B."/>
            <person name="Young C.C."/>
            <person name="Chen W.M."/>
        </authorList>
    </citation>
    <scope>NUCLEOTIDE SEQUENCE [LARGE SCALE GENOMIC DNA]</scope>
    <source>
        <strain evidence="1 2">CKOBP-6</strain>
    </source>
</reference>
<dbReference type="RefSeq" id="WP_113034395.1">
    <property type="nucleotide sequence ID" value="NZ_QMFB01000020.1"/>
</dbReference>
<evidence type="ECO:0000313" key="2">
    <source>
        <dbReference type="Proteomes" id="UP000250369"/>
    </source>
</evidence>